<dbReference type="CDD" id="cd07710">
    <property type="entry name" value="arylsulfatase_Sdsa1-like_MBL-fold"/>
    <property type="match status" value="1"/>
</dbReference>
<gene>
    <name evidence="2" type="ORF">I6N96_05625</name>
</gene>
<evidence type="ECO:0000313" key="3">
    <source>
        <dbReference type="Proteomes" id="UP000673375"/>
    </source>
</evidence>
<dbReference type="InterPro" id="IPR029228">
    <property type="entry name" value="Alkyl_sulf_dimr"/>
</dbReference>
<name>A0ABS4CGK4_9ENTE</name>
<sequence length="419" mass="47028">MLIKNGEQKLKEFSEVAYPKEIVKISDRIYHITGYGHSNCIVVEGETSIILIDTLDSNQRAKKMIDDIHIFIKKPVHTIIYTHSHPDHRGGAGAFRETVQEIIAFSNKQPALAYTNMLTDVLNQRGVHQHGYHLTDEESLSQGIGIREGLAAADGAYDFIDPTLILKEQEVTKVIDGIPMTFISTPGECGDTGLIWFPEDKVLCCGDNYYACFPNLYPIRGGQYRDLSQWINSLEVMISYNARAVLPGHTKALVGKEEVLKVLSSYKTAIEGLLLDTLRAMDQGLTIDQVVAAVSLPEQLKDASYLQEFYGSTEWTIREIYGAYLGWFDGNPTNLHPLPAPAYAEKMVQLIGSKDIAVEEIKQAITNEEYQWALELSDLLLSLNYFEVKELKRKALIGISKLETSANGRHYYLSYAKQL</sequence>
<accession>A0ABS4CGK4</accession>
<dbReference type="SUPFAM" id="SSF56281">
    <property type="entry name" value="Metallo-hydrolase/oxidoreductase"/>
    <property type="match status" value="1"/>
</dbReference>
<dbReference type="InterPro" id="IPR052195">
    <property type="entry name" value="Bact_Alkyl/Aryl-Sulfatase"/>
</dbReference>
<dbReference type="Gene3D" id="1.25.40.880">
    <property type="entry name" value="Alkyl sulfatase, dimerisation domain"/>
    <property type="match status" value="1"/>
</dbReference>
<dbReference type="Proteomes" id="UP000673375">
    <property type="component" value="Unassembled WGS sequence"/>
</dbReference>
<organism evidence="2 3">
    <name type="scientific">Enterococcus larvae</name>
    <dbReference type="NCBI Taxonomy" id="2794352"/>
    <lineage>
        <taxon>Bacteria</taxon>
        <taxon>Bacillati</taxon>
        <taxon>Bacillota</taxon>
        <taxon>Bacilli</taxon>
        <taxon>Lactobacillales</taxon>
        <taxon>Enterococcaceae</taxon>
        <taxon>Enterococcus</taxon>
    </lineage>
</organism>
<dbReference type="PANTHER" id="PTHR43223:SF1">
    <property type="entry name" value="ALKYL_ARYL-SULFATASE BDS1"/>
    <property type="match status" value="1"/>
</dbReference>
<dbReference type="Pfam" id="PF00753">
    <property type="entry name" value="Lactamase_B"/>
    <property type="match status" value="1"/>
</dbReference>
<dbReference type="SMART" id="SM00849">
    <property type="entry name" value="Lactamase_B"/>
    <property type="match status" value="1"/>
</dbReference>
<proteinExistence type="predicted"/>
<reference evidence="2 3" key="1">
    <citation type="submission" date="2020-12" db="EMBL/GenBank/DDBJ databases">
        <title>Vagococcus allomyrinae sp. nov. and Enterococcus lavae sp. nov., isolated from the larvae of Allomyrina dichotoma.</title>
        <authorList>
            <person name="Lee S.D."/>
        </authorList>
    </citation>
    <scope>NUCLEOTIDE SEQUENCE [LARGE SCALE GENOMIC DNA]</scope>
    <source>
        <strain evidence="2 3">BWM-S5</strain>
    </source>
</reference>
<evidence type="ECO:0000259" key="1">
    <source>
        <dbReference type="SMART" id="SM00849"/>
    </source>
</evidence>
<dbReference type="PANTHER" id="PTHR43223">
    <property type="entry name" value="ALKYL/ARYL-SULFATASE"/>
    <property type="match status" value="1"/>
</dbReference>
<evidence type="ECO:0000313" key="2">
    <source>
        <dbReference type="EMBL" id="MBP1045751.1"/>
    </source>
</evidence>
<dbReference type="RefSeq" id="WP_209556538.1">
    <property type="nucleotide sequence ID" value="NZ_JAEDXU010000002.1"/>
</dbReference>
<dbReference type="InterPro" id="IPR038536">
    <property type="entry name" value="Alkyl/aryl-sulf_dimr_sf"/>
</dbReference>
<dbReference type="Pfam" id="PF14863">
    <property type="entry name" value="Alkyl_sulf_dimr"/>
    <property type="match status" value="1"/>
</dbReference>
<dbReference type="InterPro" id="IPR036866">
    <property type="entry name" value="RibonucZ/Hydroxyglut_hydro"/>
</dbReference>
<dbReference type="InterPro" id="IPR001279">
    <property type="entry name" value="Metallo-B-lactamas"/>
</dbReference>
<dbReference type="Gene3D" id="3.60.15.30">
    <property type="entry name" value="Metallo-beta-lactamase domain"/>
    <property type="match status" value="1"/>
</dbReference>
<comment type="caution">
    <text evidence="2">The sequence shown here is derived from an EMBL/GenBank/DDBJ whole genome shotgun (WGS) entry which is preliminary data.</text>
</comment>
<dbReference type="InterPro" id="IPR044097">
    <property type="entry name" value="Bds1/SdsA1_MBL-fold"/>
</dbReference>
<dbReference type="EMBL" id="JAEDXU010000002">
    <property type="protein sequence ID" value="MBP1045751.1"/>
    <property type="molecule type" value="Genomic_DNA"/>
</dbReference>
<feature type="domain" description="Metallo-beta-lactamase" evidence="1">
    <location>
        <begin position="37"/>
        <end position="249"/>
    </location>
</feature>
<keyword evidence="3" id="KW-1185">Reference proteome</keyword>
<protein>
    <submittedName>
        <fullName evidence="2">Alkyl/aryl-sulfatase</fullName>
    </submittedName>
</protein>